<feature type="transmembrane region" description="Helical" evidence="2">
    <location>
        <begin position="20"/>
        <end position="35"/>
    </location>
</feature>
<evidence type="ECO:0000256" key="1">
    <source>
        <dbReference type="SAM" id="Coils"/>
    </source>
</evidence>
<sequence length="236" mass="28335">MLENFKNSFENSSLKIKIELYLLPILILFLLYILFNDDKVIENRYSQNHDILQIENKKYTESIFELSNKIEELAKTNSLLIQKIQNTKEQIVAQLRGKRDNLLKFLENIEYINNFTRIDFLILKKLENDTYLVDLRVDLSKYFLKNKRDKEIVDVEIEDYIEQEKDEFFEEKVKKEFKINAIIGSYAFINGIWFELNDDVFGYKLETIANDYVILKNDKDIIKLEVFSIEHFKNKN</sequence>
<evidence type="ECO:0000256" key="2">
    <source>
        <dbReference type="SAM" id="Phobius"/>
    </source>
</evidence>
<name>A0AAD0QKD6_9BACT</name>
<gene>
    <name evidence="3" type="ORF">ATR_1821</name>
    <name evidence="4" type="ORF">CRU87_04235</name>
</gene>
<keyword evidence="6" id="KW-1185">Reference proteome</keyword>
<organism evidence="3 5">
    <name type="scientific">Aliarcobacter trophiarum LMG 25534</name>
    <dbReference type="NCBI Taxonomy" id="1032241"/>
    <lineage>
        <taxon>Bacteria</taxon>
        <taxon>Pseudomonadati</taxon>
        <taxon>Campylobacterota</taxon>
        <taxon>Epsilonproteobacteria</taxon>
        <taxon>Campylobacterales</taxon>
        <taxon>Arcobacteraceae</taxon>
        <taxon>Aliarcobacter</taxon>
    </lineage>
</organism>
<feature type="coiled-coil region" evidence="1">
    <location>
        <begin position="56"/>
        <end position="90"/>
    </location>
</feature>
<dbReference type="EMBL" id="PDKD01000004">
    <property type="protein sequence ID" value="RXJ92313.1"/>
    <property type="molecule type" value="Genomic_DNA"/>
</dbReference>
<evidence type="ECO:0000313" key="4">
    <source>
        <dbReference type="EMBL" id="RXJ92313.1"/>
    </source>
</evidence>
<dbReference type="Proteomes" id="UP000289132">
    <property type="component" value="Unassembled WGS sequence"/>
</dbReference>
<dbReference type="RefSeq" id="WP_115429110.1">
    <property type="nucleotide sequence ID" value="NZ_CP031367.1"/>
</dbReference>
<dbReference type="AlphaFoldDB" id="A0AAD0QKD6"/>
<dbReference type="Proteomes" id="UP000254504">
    <property type="component" value="Chromosome"/>
</dbReference>
<proteinExistence type="predicted"/>
<keyword evidence="2" id="KW-1133">Transmembrane helix</keyword>
<evidence type="ECO:0000313" key="6">
    <source>
        <dbReference type="Proteomes" id="UP000289132"/>
    </source>
</evidence>
<reference evidence="3 5" key="2">
    <citation type="submission" date="2018-07" db="EMBL/GenBank/DDBJ databases">
        <title>Complete genome of the Arcobacter trophiarum type strain LMG 25534.</title>
        <authorList>
            <person name="Miller W.G."/>
            <person name="Yee E."/>
        </authorList>
    </citation>
    <scope>NUCLEOTIDE SEQUENCE [LARGE SCALE GENOMIC DNA]</scope>
    <source>
        <strain evidence="3 5">LMG 25534</strain>
    </source>
</reference>
<reference evidence="4 6" key="1">
    <citation type="submission" date="2017-10" db="EMBL/GenBank/DDBJ databases">
        <title>Genomics of the genus Arcobacter.</title>
        <authorList>
            <person name="Perez-Cataluna A."/>
            <person name="Figueras M.J."/>
        </authorList>
    </citation>
    <scope>NUCLEOTIDE SEQUENCE [LARGE SCALE GENOMIC DNA]</scope>
    <source>
        <strain evidence="4 6">LMG 25534</strain>
    </source>
</reference>
<dbReference type="KEGG" id="atp:ATR_1821"/>
<evidence type="ECO:0000313" key="3">
    <source>
        <dbReference type="EMBL" id="AXK49644.1"/>
    </source>
</evidence>
<keyword evidence="1" id="KW-0175">Coiled coil</keyword>
<protein>
    <submittedName>
        <fullName evidence="3">Uncharacterized protein</fullName>
    </submittedName>
</protein>
<dbReference type="EMBL" id="CP031367">
    <property type="protein sequence ID" value="AXK49644.1"/>
    <property type="molecule type" value="Genomic_DNA"/>
</dbReference>
<keyword evidence="2" id="KW-0812">Transmembrane</keyword>
<evidence type="ECO:0000313" key="5">
    <source>
        <dbReference type="Proteomes" id="UP000254504"/>
    </source>
</evidence>
<keyword evidence="2" id="KW-0472">Membrane</keyword>
<accession>A0AAD0QKD6</accession>